<dbReference type="Pfam" id="PF00117">
    <property type="entry name" value="GATase"/>
    <property type="match status" value="1"/>
</dbReference>
<dbReference type="SUPFAM" id="SSF54810">
    <property type="entry name" value="GMP synthetase C-terminal dimerisation domain"/>
    <property type="match status" value="1"/>
</dbReference>
<dbReference type="NCBIfam" id="NF000848">
    <property type="entry name" value="PRK00074.1"/>
    <property type="match status" value="1"/>
</dbReference>
<dbReference type="PANTHER" id="PTHR11922:SF2">
    <property type="entry name" value="GMP SYNTHASE [GLUTAMINE-HYDROLYZING]"/>
    <property type="match status" value="1"/>
</dbReference>
<dbReference type="InterPro" id="IPR025777">
    <property type="entry name" value="GMPS_ATP_PPase_dom"/>
</dbReference>
<keyword evidence="4 9" id="KW-0547">Nucleotide-binding</keyword>
<dbReference type="EC" id="6.3.5.2" evidence="9"/>
<comment type="subunit">
    <text evidence="9">Homodimer.</text>
</comment>
<evidence type="ECO:0000256" key="6">
    <source>
        <dbReference type="ARBA" id="ARBA00022755"/>
    </source>
</evidence>
<dbReference type="HAMAP" id="MF_00344">
    <property type="entry name" value="GMP_synthase"/>
    <property type="match status" value="1"/>
</dbReference>
<dbReference type="InterPro" id="IPR004739">
    <property type="entry name" value="GMP_synth_GATase"/>
</dbReference>
<dbReference type="InterPro" id="IPR029062">
    <property type="entry name" value="Class_I_gatase-like"/>
</dbReference>
<dbReference type="FunFam" id="3.40.50.880:FF:000001">
    <property type="entry name" value="GMP synthase [glutamine-hydrolyzing]"/>
    <property type="match status" value="1"/>
</dbReference>
<dbReference type="EMBL" id="JADEWL010000001">
    <property type="protein sequence ID" value="MBE9211174.1"/>
    <property type="molecule type" value="Genomic_DNA"/>
</dbReference>
<dbReference type="InterPro" id="IPR022955">
    <property type="entry name" value="GMP_synthase"/>
</dbReference>
<proteinExistence type="inferred from homology"/>
<dbReference type="NCBIfam" id="TIGR00888">
    <property type="entry name" value="guaA_Nterm"/>
    <property type="match status" value="1"/>
</dbReference>
<evidence type="ECO:0000256" key="9">
    <source>
        <dbReference type="HAMAP-Rule" id="MF_00344"/>
    </source>
</evidence>
<name>A0A8J7F4W6_9CYAN</name>
<evidence type="ECO:0000313" key="12">
    <source>
        <dbReference type="EMBL" id="MBE9211174.1"/>
    </source>
</evidence>
<dbReference type="PROSITE" id="PS51553">
    <property type="entry name" value="GMPS_ATP_PPASE"/>
    <property type="match status" value="1"/>
</dbReference>
<dbReference type="InterPro" id="IPR001674">
    <property type="entry name" value="GMP_synth_C"/>
</dbReference>
<evidence type="ECO:0000256" key="8">
    <source>
        <dbReference type="ARBA" id="ARBA00022962"/>
    </source>
</evidence>
<protein>
    <recommendedName>
        <fullName evidence="9">GMP synthase [glutamine-hydrolyzing]</fullName>
        <ecNumber evidence="9">6.3.5.2</ecNumber>
    </recommendedName>
    <alternativeName>
        <fullName evidence="9">GMP synthetase</fullName>
    </alternativeName>
    <alternativeName>
        <fullName evidence="9">Glutamine amidotransferase</fullName>
    </alternativeName>
</protein>
<keyword evidence="13" id="KW-1185">Reference proteome</keyword>
<dbReference type="Gene3D" id="3.40.50.880">
    <property type="match status" value="1"/>
</dbReference>
<accession>A0A8J7F4W6</accession>
<keyword evidence="5 9" id="KW-0332">GMP biosynthesis</keyword>
<comment type="pathway">
    <text evidence="2 9">Purine metabolism; GMP biosynthesis; GMP from XMP (L-Gln route): step 1/1.</text>
</comment>
<sequence>MNTAVSLLTKDAPQAQKVELKKQINRQMIAILDFGSQYSELIARRIRETQVYSEVISYRTTAEQLRQLNPKGIILSGGPSSVYDAKAPHCDPEIWHLGIPILGVCYGMQLMVQQLGGEVKKSERGEYGKAALYIDDATNLLTSVEDGTTMWMSHGDSVITMPSGFELLAHTANTPTAAIANHEKKLYGVQFHPEVVHSVGGFSLIQNFVYQICESEPTWTTDAFVEEAIREIRAKVGEKRVLLALSGGVDSSTLAFLLYKAIGDQLTCVFIDQGFMRKLEPERLLKLFSEQFHIPVEYVNAREHFIKALDGITDPEEKRRIIGREFIHAFEETSKNLGPFDYLAQGTLYPDVIESADTNVDPQTGERVAVKIKSHHNVGGLPKDLRFKLVEPLRKLFKDEVRKVGLCVGLPEEIVQRHPFPGPGLAIRIIGEVTAERLNILRDADLIVRQEINRNNLYNKYWQAFAVLLPVRSVGVMGDQRTYAYPVVLRIVTSEDGMTADWARVPYDILEVISNRIVNEVKGVNRVVLDITSKPPGTIEWE</sequence>
<dbReference type="GO" id="GO:0005524">
    <property type="term" value="F:ATP binding"/>
    <property type="evidence" value="ECO:0007669"/>
    <property type="project" value="UniProtKB-UniRule"/>
</dbReference>
<dbReference type="PANTHER" id="PTHR11922">
    <property type="entry name" value="GMP SYNTHASE-RELATED"/>
    <property type="match status" value="1"/>
</dbReference>
<evidence type="ECO:0000256" key="10">
    <source>
        <dbReference type="PROSITE-ProRule" id="PRU00886"/>
    </source>
</evidence>
<evidence type="ECO:0000256" key="2">
    <source>
        <dbReference type="ARBA" id="ARBA00005153"/>
    </source>
</evidence>
<dbReference type="PRINTS" id="PR00099">
    <property type="entry name" value="CPSGATASE"/>
</dbReference>
<dbReference type="InterPro" id="IPR017926">
    <property type="entry name" value="GATASE"/>
</dbReference>
<evidence type="ECO:0000313" key="13">
    <source>
        <dbReference type="Proteomes" id="UP000620559"/>
    </source>
</evidence>
<evidence type="ECO:0000256" key="5">
    <source>
        <dbReference type="ARBA" id="ARBA00022749"/>
    </source>
</evidence>
<keyword evidence="7 9" id="KW-0067">ATP-binding</keyword>
<evidence type="ECO:0000259" key="11">
    <source>
        <dbReference type="PROSITE" id="PS51553"/>
    </source>
</evidence>
<dbReference type="InterPro" id="IPR014729">
    <property type="entry name" value="Rossmann-like_a/b/a_fold"/>
</dbReference>
<dbReference type="UniPathway" id="UPA00189">
    <property type="reaction ID" value="UER00296"/>
</dbReference>
<dbReference type="GO" id="GO:0005829">
    <property type="term" value="C:cytosol"/>
    <property type="evidence" value="ECO:0007669"/>
    <property type="project" value="TreeGrafter"/>
</dbReference>
<dbReference type="PROSITE" id="PS51273">
    <property type="entry name" value="GATASE_TYPE_1"/>
    <property type="match status" value="1"/>
</dbReference>
<gene>
    <name evidence="9 12" type="primary">guaA</name>
    <name evidence="12" type="ORF">IQ247_00320</name>
</gene>
<dbReference type="PRINTS" id="PR00096">
    <property type="entry name" value="GATASE"/>
</dbReference>
<organism evidence="12 13">
    <name type="scientific">Plectonema cf. radiosum LEGE 06105</name>
    <dbReference type="NCBI Taxonomy" id="945769"/>
    <lineage>
        <taxon>Bacteria</taxon>
        <taxon>Bacillati</taxon>
        <taxon>Cyanobacteriota</taxon>
        <taxon>Cyanophyceae</taxon>
        <taxon>Oscillatoriophycideae</taxon>
        <taxon>Oscillatoriales</taxon>
        <taxon>Microcoleaceae</taxon>
        <taxon>Plectonema</taxon>
    </lineage>
</organism>
<comment type="function">
    <text evidence="1 9">Catalyzes the synthesis of GMP from XMP.</text>
</comment>
<dbReference type="NCBIfam" id="TIGR00884">
    <property type="entry name" value="guaA_Cterm"/>
    <property type="match status" value="1"/>
</dbReference>
<dbReference type="FunFam" id="3.40.50.620:FF:000001">
    <property type="entry name" value="GMP synthase [glutamine-hydrolyzing]"/>
    <property type="match status" value="1"/>
</dbReference>
<dbReference type="FunFam" id="3.30.300.10:FF:000002">
    <property type="entry name" value="GMP synthase [glutamine-hydrolyzing]"/>
    <property type="match status" value="1"/>
</dbReference>
<feature type="active site" evidence="9">
    <location>
        <position position="192"/>
    </location>
</feature>
<dbReference type="RefSeq" id="WP_193915591.1">
    <property type="nucleotide sequence ID" value="NZ_JADEWL010000001.1"/>
</dbReference>
<evidence type="ECO:0000256" key="4">
    <source>
        <dbReference type="ARBA" id="ARBA00022741"/>
    </source>
</evidence>
<keyword evidence="6 9" id="KW-0658">Purine biosynthesis</keyword>
<dbReference type="CDD" id="cd01742">
    <property type="entry name" value="GATase1_GMP_Synthase"/>
    <property type="match status" value="1"/>
</dbReference>
<feature type="active site" evidence="9">
    <location>
        <position position="194"/>
    </location>
</feature>
<comment type="catalytic activity">
    <reaction evidence="9">
        <text>XMP + L-glutamine + ATP + H2O = GMP + L-glutamate + AMP + diphosphate + 2 H(+)</text>
        <dbReference type="Rhea" id="RHEA:11680"/>
        <dbReference type="ChEBI" id="CHEBI:15377"/>
        <dbReference type="ChEBI" id="CHEBI:15378"/>
        <dbReference type="ChEBI" id="CHEBI:29985"/>
        <dbReference type="ChEBI" id="CHEBI:30616"/>
        <dbReference type="ChEBI" id="CHEBI:33019"/>
        <dbReference type="ChEBI" id="CHEBI:57464"/>
        <dbReference type="ChEBI" id="CHEBI:58115"/>
        <dbReference type="ChEBI" id="CHEBI:58359"/>
        <dbReference type="ChEBI" id="CHEBI:456215"/>
        <dbReference type="EC" id="6.3.5.2"/>
    </reaction>
</comment>
<reference evidence="12" key="1">
    <citation type="submission" date="2020-10" db="EMBL/GenBank/DDBJ databases">
        <authorList>
            <person name="Castelo-Branco R."/>
            <person name="Eusebio N."/>
            <person name="Adriana R."/>
            <person name="Vieira A."/>
            <person name="Brugerolle De Fraissinette N."/>
            <person name="Rezende De Castro R."/>
            <person name="Schneider M.P."/>
            <person name="Vasconcelos V."/>
            <person name="Leao P.N."/>
        </authorList>
    </citation>
    <scope>NUCLEOTIDE SEQUENCE</scope>
    <source>
        <strain evidence="12">LEGE 06105</strain>
    </source>
</reference>
<feature type="domain" description="GMPS ATP-PPase" evidence="11">
    <location>
        <begin position="219"/>
        <end position="417"/>
    </location>
</feature>
<keyword evidence="3 9" id="KW-0436">Ligase</keyword>
<evidence type="ECO:0000256" key="7">
    <source>
        <dbReference type="ARBA" id="ARBA00022840"/>
    </source>
</evidence>
<evidence type="ECO:0000256" key="3">
    <source>
        <dbReference type="ARBA" id="ARBA00022598"/>
    </source>
</evidence>
<feature type="active site" description="Nucleophile" evidence="9">
    <location>
        <position position="105"/>
    </location>
</feature>
<dbReference type="GO" id="GO:0003921">
    <property type="term" value="F:GMP synthase activity"/>
    <property type="evidence" value="ECO:0007669"/>
    <property type="project" value="InterPro"/>
</dbReference>
<dbReference type="InterPro" id="IPR022310">
    <property type="entry name" value="NAD/GMP_synthase"/>
</dbReference>
<dbReference type="PRINTS" id="PR00097">
    <property type="entry name" value="ANTSNTHASEII"/>
</dbReference>
<dbReference type="SUPFAM" id="SSF52402">
    <property type="entry name" value="Adenine nucleotide alpha hydrolases-like"/>
    <property type="match status" value="1"/>
</dbReference>
<dbReference type="Proteomes" id="UP000620559">
    <property type="component" value="Unassembled WGS sequence"/>
</dbReference>
<dbReference type="AlphaFoldDB" id="A0A8J7F4W6"/>
<dbReference type="Gene3D" id="3.30.300.10">
    <property type="match status" value="1"/>
</dbReference>
<dbReference type="Gene3D" id="3.40.50.620">
    <property type="entry name" value="HUPs"/>
    <property type="match status" value="1"/>
</dbReference>
<evidence type="ECO:0000256" key="1">
    <source>
        <dbReference type="ARBA" id="ARBA00002332"/>
    </source>
</evidence>
<dbReference type="CDD" id="cd01997">
    <property type="entry name" value="GMP_synthase_C"/>
    <property type="match status" value="1"/>
</dbReference>
<keyword evidence="8 9" id="KW-0315">Glutamine amidotransferase</keyword>
<feature type="binding site" evidence="10">
    <location>
        <begin position="246"/>
        <end position="252"/>
    </location>
    <ligand>
        <name>ATP</name>
        <dbReference type="ChEBI" id="CHEBI:30616"/>
    </ligand>
</feature>
<dbReference type="Pfam" id="PF00958">
    <property type="entry name" value="GMP_synt_C"/>
    <property type="match status" value="1"/>
</dbReference>
<dbReference type="Pfam" id="PF02540">
    <property type="entry name" value="NAD_synthase"/>
    <property type="match status" value="1"/>
</dbReference>
<comment type="caution">
    <text evidence="12">The sequence shown here is derived from an EMBL/GenBank/DDBJ whole genome shotgun (WGS) entry which is preliminary data.</text>
</comment>
<dbReference type="SUPFAM" id="SSF52317">
    <property type="entry name" value="Class I glutamine amidotransferase-like"/>
    <property type="match status" value="1"/>
</dbReference>